<feature type="region of interest" description="Disordered" evidence="1">
    <location>
        <begin position="62"/>
        <end position="87"/>
    </location>
</feature>
<dbReference type="Proteomes" id="UP000030832">
    <property type="component" value="Unassembled WGS sequence"/>
</dbReference>
<keyword evidence="3" id="KW-1185">Reference proteome</keyword>
<dbReference type="AlphaFoldDB" id="A0A0B0IJ56"/>
<comment type="caution">
    <text evidence="2">The sequence shown here is derived from an EMBL/GenBank/DDBJ whole genome shotgun (WGS) entry which is preliminary data.</text>
</comment>
<protein>
    <recommendedName>
        <fullName evidence="4">DUF4025 domain-containing protein</fullName>
    </recommendedName>
</protein>
<evidence type="ECO:0008006" key="4">
    <source>
        <dbReference type="Google" id="ProtNLM"/>
    </source>
</evidence>
<accession>A0A0B0IJ56</accession>
<feature type="compositionally biased region" description="Polar residues" evidence="1">
    <location>
        <begin position="23"/>
        <end position="37"/>
    </location>
</feature>
<evidence type="ECO:0000313" key="2">
    <source>
        <dbReference type="EMBL" id="KHF40867.1"/>
    </source>
</evidence>
<feature type="compositionally biased region" description="Basic and acidic residues" evidence="1">
    <location>
        <begin position="1"/>
        <end position="22"/>
    </location>
</feature>
<dbReference type="Pfam" id="PF13217">
    <property type="entry name" value="DUF4025"/>
    <property type="match status" value="1"/>
</dbReference>
<feature type="region of interest" description="Disordered" evidence="1">
    <location>
        <begin position="1"/>
        <end position="47"/>
    </location>
</feature>
<reference evidence="2 3" key="1">
    <citation type="submission" date="2014-09" db="EMBL/GenBank/DDBJ databases">
        <title>Genome sequencing and annotation of Bacillus Okhensis strain Kh10-101T.</title>
        <authorList>
            <person name="Prakash J.S."/>
        </authorList>
    </citation>
    <scope>NUCLEOTIDE SEQUENCE [LARGE SCALE GENOMIC DNA]</scope>
    <source>
        <strain evidence="3">Kh10-101T</strain>
    </source>
</reference>
<organism evidence="2 3">
    <name type="scientific">Halalkalibacter okhensis</name>
    <dbReference type="NCBI Taxonomy" id="333138"/>
    <lineage>
        <taxon>Bacteria</taxon>
        <taxon>Bacillati</taxon>
        <taxon>Bacillota</taxon>
        <taxon>Bacilli</taxon>
        <taxon>Bacillales</taxon>
        <taxon>Bacillaceae</taxon>
        <taxon>Halalkalibacter</taxon>
    </lineage>
</organism>
<feature type="compositionally biased region" description="Basic and acidic residues" evidence="1">
    <location>
        <begin position="73"/>
        <end position="87"/>
    </location>
</feature>
<gene>
    <name evidence="2" type="ORF">LQ50_07150</name>
</gene>
<dbReference type="EMBL" id="JRJU01000006">
    <property type="protein sequence ID" value="KHF40867.1"/>
    <property type="molecule type" value="Genomic_DNA"/>
</dbReference>
<evidence type="ECO:0000256" key="1">
    <source>
        <dbReference type="SAM" id="MobiDB-lite"/>
    </source>
</evidence>
<sequence length="87" mass="9818">MEKKEGTILTNHKDKNSVKSSEDVAQNSYQPSDYQSTEEVEKGLAATHEQVSDAYVEGTIDGQIDNYEGEDLDLPKEGYQKDVYKEK</sequence>
<proteinExistence type="predicted"/>
<dbReference type="eggNOG" id="ENOG5033CNV">
    <property type="taxonomic scope" value="Bacteria"/>
</dbReference>
<dbReference type="OrthoDB" id="2476089at2"/>
<evidence type="ECO:0000313" key="3">
    <source>
        <dbReference type="Proteomes" id="UP000030832"/>
    </source>
</evidence>
<name>A0A0B0IJ56_9BACI</name>
<dbReference type="InterPro" id="IPR025100">
    <property type="entry name" value="DUF4025"/>
</dbReference>